<feature type="domain" description="Disease resistance N-terminal" evidence="7">
    <location>
        <begin position="5"/>
        <end position="88"/>
    </location>
</feature>
<accession>A0A1U7ZIK0</accession>
<dbReference type="FunFam" id="3.40.50.300:FF:001091">
    <property type="entry name" value="Probable disease resistance protein At1g61300"/>
    <property type="match status" value="1"/>
</dbReference>
<dbReference type="Proteomes" id="UP000189703">
    <property type="component" value="Unplaced"/>
</dbReference>
<gene>
    <name evidence="11" type="primary">LOC104593297</name>
</gene>
<dbReference type="KEGG" id="nnu:104593297"/>
<dbReference type="RefSeq" id="XP_010251355.1">
    <property type="nucleotide sequence ID" value="XM_010253053.1"/>
</dbReference>
<sequence>MIEPFLSLLLGKLRSLIEQEVGFALSVKKELMKLEDELNIIGDGLQDADLMHFSSEQVRTWLGQLKDAAYDAEDILDEYGARILQITNSEHQVCNTPCSPFSSCKKIGVLRRIGCRIREVSSRLNEISSNKDKYGLDRIVLGSNSYVAELNTNRQTSSVLVESEIIGRDEDADIVTNWLLDELDAREENVSIISIVGIGGLGKTTLAKKVYNSMRIGEHFEKSMWVYVSEKPRPTELAKKILDEVNRSGFSIGWSNITELNTLYTKIIDSLRNKRFLLVLDDVWNVYWWQELKSPLQSGAPGSKILVTSRTKHPSVEMGAVYIHELRGLPDDQSWSLFLRKALKEEETEQDLEALMLKETGKEIVKKLDGLPLAVKTIGSVMRSKRRTWIDWQAVLNSRIWDCQSSVNQSILLPALLLSYNNLPMYLKRCFVFCSVFPKNFWIHKIYLIRLWMAEGFVLDDEGREMEVRAEDYIEDLIGCCLFQDEKRDENGNIIKFKMHAVIHDLALYLSGKEYVETNSHARHLSLIGKDQSFDESLGKQKYLHLRTLLLPDTYKIAYMHSKFLINFKLLRVLDLSDNDKLSKLPDSIGDLILLRYLNLSNTKLEYLPQSVSQLCNLQTLQLGRYIRELPKGISALCSLRNLEFDSSLSMPRGTMKLTCLRTLTKFVVGRGERECGILELKNLNKLKGCLVIEHLERVKGQEEARQAELSNKENLQSLELWWEEKDENKVTTEELERMEEVLEALQPPMNLVRINICDFLGKRFPTWIQTSTILKCLREVLLYNCKLVEHLPPLGKLPFLKRLYIFQVYKVRKLNSDFHAGDDIDRRVGFEKLEELSLLQMSEWEDWSSKEDIIMPCLKNLYLTDCPKLKALPEFFQSLETLTIYRCFDLYALSNMPVLMKLEIRGCQRLQALPCLPSLVSLYMDNLSNWEGCLETAEGIMPRLQSFYLRNCPKLTELPYLPSLTVLYIKQCEGLHGLWQSGRHPTRLESLEIVDCPIIQTFRCPSFPSMNLLLRGPPEHPQIVKSIAGNSLSDELAHLTHLKIENLPELCSLPETLLNLTSLEIDGFSKFSSLMTRQQLGTKLKRVSIKNCSKLTSLPEQLQYLTEFQSLSIGNLHDICSLPEWLQNLRGLKSLVIKDCPNISSLPSGMQKLTALQVLEIDGLPELDTLPEWLADMSKLVDLKIKNCLTEFPTNKN</sequence>
<dbReference type="SUPFAM" id="SSF52058">
    <property type="entry name" value="L domain-like"/>
    <property type="match status" value="1"/>
</dbReference>
<dbReference type="GeneID" id="104593297"/>
<evidence type="ECO:0000256" key="3">
    <source>
        <dbReference type="ARBA" id="ARBA00022741"/>
    </source>
</evidence>
<evidence type="ECO:0000259" key="9">
    <source>
        <dbReference type="Pfam" id="PF25019"/>
    </source>
</evidence>
<dbReference type="GO" id="GO:0051707">
    <property type="term" value="P:response to other organism"/>
    <property type="evidence" value="ECO:0007669"/>
    <property type="project" value="UniProtKB-ARBA"/>
</dbReference>
<dbReference type="InterPro" id="IPR032675">
    <property type="entry name" value="LRR_dom_sf"/>
</dbReference>
<evidence type="ECO:0000256" key="2">
    <source>
        <dbReference type="ARBA" id="ARBA00022737"/>
    </source>
</evidence>
<dbReference type="SUPFAM" id="SSF52047">
    <property type="entry name" value="RNI-like"/>
    <property type="match status" value="1"/>
</dbReference>
<keyword evidence="5" id="KW-0067">ATP-binding</keyword>
<proteinExistence type="predicted"/>
<name>A0A1U7ZIK0_NELNU</name>
<keyword evidence="1" id="KW-0433">Leucine-rich repeat</keyword>
<dbReference type="AlphaFoldDB" id="A0A1U7ZIK0"/>
<evidence type="ECO:0000313" key="10">
    <source>
        <dbReference type="Proteomes" id="UP000189703"/>
    </source>
</evidence>
<evidence type="ECO:0000256" key="1">
    <source>
        <dbReference type="ARBA" id="ARBA00022614"/>
    </source>
</evidence>
<dbReference type="OMA" id="CEEIPRE"/>
<feature type="domain" description="Disease resistance protein winged helix" evidence="8">
    <location>
        <begin position="436"/>
        <end position="507"/>
    </location>
</feature>
<dbReference type="SUPFAM" id="SSF52540">
    <property type="entry name" value="P-loop containing nucleoside triphosphate hydrolases"/>
    <property type="match status" value="1"/>
</dbReference>
<reference evidence="11" key="1">
    <citation type="submission" date="2025-08" db="UniProtKB">
        <authorList>
            <consortium name="RefSeq"/>
        </authorList>
    </citation>
    <scope>IDENTIFICATION</scope>
</reference>
<keyword evidence="4" id="KW-0611">Plant defense</keyword>
<dbReference type="InterPro" id="IPR002182">
    <property type="entry name" value="NB-ARC"/>
</dbReference>
<dbReference type="PRINTS" id="PR00364">
    <property type="entry name" value="DISEASERSIST"/>
</dbReference>
<feature type="domain" description="R13L1/DRL21-like LRR repeat region" evidence="9">
    <location>
        <begin position="679"/>
        <end position="807"/>
    </location>
</feature>
<keyword evidence="10" id="KW-1185">Reference proteome</keyword>
<dbReference type="Gene3D" id="1.10.10.10">
    <property type="entry name" value="Winged helix-like DNA-binding domain superfamily/Winged helix DNA-binding domain"/>
    <property type="match status" value="1"/>
</dbReference>
<dbReference type="CDD" id="cd14798">
    <property type="entry name" value="RX-CC_like"/>
    <property type="match status" value="1"/>
</dbReference>
<dbReference type="Pfam" id="PF00931">
    <property type="entry name" value="NB-ARC"/>
    <property type="match status" value="1"/>
</dbReference>
<evidence type="ECO:0000313" key="11">
    <source>
        <dbReference type="RefSeq" id="XP_010251355.1"/>
    </source>
</evidence>
<evidence type="ECO:0000259" key="8">
    <source>
        <dbReference type="Pfam" id="PF23559"/>
    </source>
</evidence>
<feature type="domain" description="NB-ARC" evidence="6">
    <location>
        <begin position="179"/>
        <end position="346"/>
    </location>
</feature>
<dbReference type="InterPro" id="IPR036388">
    <property type="entry name" value="WH-like_DNA-bd_sf"/>
</dbReference>
<dbReference type="Gene3D" id="1.10.8.430">
    <property type="entry name" value="Helical domain of apoptotic protease-activating factors"/>
    <property type="match status" value="1"/>
</dbReference>
<dbReference type="InterPro" id="IPR056789">
    <property type="entry name" value="LRR_R13L1-DRL21"/>
</dbReference>
<evidence type="ECO:0000259" key="6">
    <source>
        <dbReference type="Pfam" id="PF00931"/>
    </source>
</evidence>
<dbReference type="Gene3D" id="1.20.5.4130">
    <property type="match status" value="1"/>
</dbReference>
<dbReference type="InterPro" id="IPR058922">
    <property type="entry name" value="WHD_DRP"/>
</dbReference>
<dbReference type="GO" id="GO:0005524">
    <property type="term" value="F:ATP binding"/>
    <property type="evidence" value="ECO:0007669"/>
    <property type="project" value="UniProtKB-KW"/>
</dbReference>
<dbReference type="InterPro" id="IPR041118">
    <property type="entry name" value="Rx_N"/>
</dbReference>
<dbReference type="FunFam" id="1.10.10.10:FF:000322">
    <property type="entry name" value="Probable disease resistance protein At1g63360"/>
    <property type="match status" value="1"/>
</dbReference>
<evidence type="ECO:0000256" key="4">
    <source>
        <dbReference type="ARBA" id="ARBA00022821"/>
    </source>
</evidence>
<dbReference type="Pfam" id="PF25019">
    <property type="entry name" value="LRR_R13L1-DRL21"/>
    <property type="match status" value="1"/>
</dbReference>
<protein>
    <submittedName>
        <fullName evidence="11">Disease resistance protein RGA2-like</fullName>
    </submittedName>
</protein>
<dbReference type="GO" id="GO:0006952">
    <property type="term" value="P:defense response"/>
    <property type="evidence" value="ECO:0007669"/>
    <property type="project" value="UniProtKB-KW"/>
</dbReference>
<keyword evidence="3" id="KW-0547">Nucleotide-binding</keyword>
<dbReference type="OrthoDB" id="25838at2759"/>
<dbReference type="GO" id="GO:0043531">
    <property type="term" value="F:ADP binding"/>
    <property type="evidence" value="ECO:0007669"/>
    <property type="project" value="InterPro"/>
</dbReference>
<evidence type="ECO:0000259" key="7">
    <source>
        <dbReference type="Pfam" id="PF18052"/>
    </source>
</evidence>
<dbReference type="Pfam" id="PF23559">
    <property type="entry name" value="WHD_DRP"/>
    <property type="match status" value="1"/>
</dbReference>
<evidence type="ECO:0000256" key="5">
    <source>
        <dbReference type="ARBA" id="ARBA00022840"/>
    </source>
</evidence>
<dbReference type="Gene3D" id="3.80.10.10">
    <property type="entry name" value="Ribonuclease Inhibitor"/>
    <property type="match status" value="4"/>
</dbReference>
<dbReference type="Pfam" id="PF18052">
    <property type="entry name" value="Rx_N"/>
    <property type="match status" value="1"/>
</dbReference>
<keyword evidence="2" id="KW-0677">Repeat</keyword>
<dbReference type="InterPro" id="IPR027417">
    <property type="entry name" value="P-loop_NTPase"/>
</dbReference>
<dbReference type="PANTHER" id="PTHR36766:SF40">
    <property type="entry name" value="DISEASE RESISTANCE PROTEIN RGA3"/>
    <property type="match status" value="1"/>
</dbReference>
<organism evidence="10 11">
    <name type="scientific">Nelumbo nucifera</name>
    <name type="common">Sacred lotus</name>
    <dbReference type="NCBI Taxonomy" id="4432"/>
    <lineage>
        <taxon>Eukaryota</taxon>
        <taxon>Viridiplantae</taxon>
        <taxon>Streptophyta</taxon>
        <taxon>Embryophyta</taxon>
        <taxon>Tracheophyta</taxon>
        <taxon>Spermatophyta</taxon>
        <taxon>Magnoliopsida</taxon>
        <taxon>Proteales</taxon>
        <taxon>Nelumbonaceae</taxon>
        <taxon>Nelumbo</taxon>
    </lineage>
</organism>
<dbReference type="InterPro" id="IPR038005">
    <property type="entry name" value="RX-like_CC"/>
</dbReference>
<dbReference type="eggNOG" id="KOG4658">
    <property type="taxonomic scope" value="Eukaryota"/>
</dbReference>
<dbReference type="Gene3D" id="3.40.50.300">
    <property type="entry name" value="P-loop containing nucleotide triphosphate hydrolases"/>
    <property type="match status" value="1"/>
</dbReference>
<dbReference type="InterPro" id="IPR042197">
    <property type="entry name" value="Apaf_helical"/>
</dbReference>
<dbReference type="PANTHER" id="PTHR36766">
    <property type="entry name" value="PLANT BROAD-SPECTRUM MILDEW RESISTANCE PROTEIN RPW8"/>
    <property type="match status" value="1"/>
</dbReference>